<dbReference type="PANTHER" id="PTHR12128:SF67">
    <property type="entry name" value="BLR3884 PROTEIN"/>
    <property type="match status" value="1"/>
</dbReference>
<accession>A0A1H3EHZ8</accession>
<evidence type="ECO:0000256" key="5">
    <source>
        <dbReference type="PIRSR" id="PIRSR001365-2"/>
    </source>
</evidence>
<dbReference type="Pfam" id="PF00701">
    <property type="entry name" value="DHDPS"/>
    <property type="match status" value="1"/>
</dbReference>
<dbReference type="PIRSF" id="PIRSF001365">
    <property type="entry name" value="DHDPS"/>
    <property type="match status" value="1"/>
</dbReference>
<dbReference type="InterPro" id="IPR020624">
    <property type="entry name" value="Schiff_base-form_aldolases_CS"/>
</dbReference>
<dbReference type="SUPFAM" id="SSF51569">
    <property type="entry name" value="Aldolase"/>
    <property type="match status" value="1"/>
</dbReference>
<evidence type="ECO:0000313" key="6">
    <source>
        <dbReference type="EMBL" id="SDX78393.1"/>
    </source>
</evidence>
<dbReference type="GO" id="GO:0008840">
    <property type="term" value="F:4-hydroxy-tetrahydrodipicolinate synthase activity"/>
    <property type="evidence" value="ECO:0007669"/>
    <property type="project" value="TreeGrafter"/>
</dbReference>
<evidence type="ECO:0000256" key="2">
    <source>
        <dbReference type="ARBA" id="ARBA00023270"/>
    </source>
</evidence>
<dbReference type="RefSeq" id="WP_074738842.1">
    <property type="nucleotide sequence ID" value="NZ_FNNP01000011.1"/>
</dbReference>
<dbReference type="PANTHER" id="PTHR12128">
    <property type="entry name" value="DIHYDRODIPICOLINATE SYNTHASE"/>
    <property type="match status" value="1"/>
</dbReference>
<gene>
    <name evidence="6" type="ORF">SAMN05444358_11178</name>
</gene>
<evidence type="ECO:0000256" key="3">
    <source>
        <dbReference type="PIRNR" id="PIRNR001365"/>
    </source>
</evidence>
<dbReference type="PROSITE" id="PS00665">
    <property type="entry name" value="DHDPS_1"/>
    <property type="match status" value="1"/>
</dbReference>
<dbReference type="Gene3D" id="3.20.20.70">
    <property type="entry name" value="Aldolase class I"/>
    <property type="match status" value="1"/>
</dbReference>
<keyword evidence="7" id="KW-1185">Reference proteome</keyword>
<feature type="active site" description="Proton donor/acceptor" evidence="4">
    <location>
        <position position="139"/>
    </location>
</feature>
<evidence type="ECO:0000313" key="7">
    <source>
        <dbReference type="Proteomes" id="UP000183400"/>
    </source>
</evidence>
<dbReference type="CDD" id="cd00408">
    <property type="entry name" value="DHDPS-like"/>
    <property type="match status" value="1"/>
</dbReference>
<dbReference type="STRING" id="985054.SAMN05444358_11178"/>
<sequence>MGNLPTVCAASVTPVDIVGAADTQKLSAHCHWLLNNGCDGVVLFGTTGEAASFGIEERRSVLEEIIASGIDSARLIVGTGCCSVEDTMLLSRHALATGCAGILIHPPFFFRPATDEGSLAFFTELVESLGADARDIVLYHFPDATGAPINSAVIEQLMDRYPSVFVGIKDSTGNLDNMIELSRQFPDLKVYTGDDHLLWPLLEAGGYGAITATANLMPNLLAQVRVDWHEKRSNVHSAHATLSQLWEEVLLKFPISEAVKEVVASVSGDNGWRDLRPPLSPLPVPLRVQLAQMVAPFADRFPLGLGERDAK</sequence>
<feature type="binding site" evidence="5">
    <location>
        <position position="47"/>
    </location>
    <ligand>
        <name>pyruvate</name>
        <dbReference type="ChEBI" id="CHEBI:15361"/>
    </ligand>
</feature>
<keyword evidence="1 3" id="KW-0456">Lyase</keyword>
<keyword evidence="2" id="KW-0704">Schiff base</keyword>
<dbReference type="Proteomes" id="UP000183400">
    <property type="component" value="Unassembled WGS sequence"/>
</dbReference>
<proteinExistence type="inferred from homology"/>
<organism evidence="6 7">
    <name type="scientific">Ruegeria halocynthiae</name>
    <dbReference type="NCBI Taxonomy" id="985054"/>
    <lineage>
        <taxon>Bacteria</taxon>
        <taxon>Pseudomonadati</taxon>
        <taxon>Pseudomonadota</taxon>
        <taxon>Alphaproteobacteria</taxon>
        <taxon>Rhodobacterales</taxon>
        <taxon>Roseobacteraceae</taxon>
        <taxon>Ruegeria</taxon>
    </lineage>
</organism>
<reference evidence="7" key="1">
    <citation type="submission" date="2016-10" db="EMBL/GenBank/DDBJ databases">
        <authorList>
            <person name="Varghese N."/>
            <person name="Submissions S."/>
        </authorList>
    </citation>
    <scope>NUCLEOTIDE SEQUENCE [LARGE SCALE GENOMIC DNA]</scope>
    <source>
        <strain evidence="7">DSM 27839</strain>
    </source>
</reference>
<dbReference type="InterPro" id="IPR013785">
    <property type="entry name" value="Aldolase_TIM"/>
</dbReference>
<dbReference type="PRINTS" id="PR00146">
    <property type="entry name" value="DHPICSNTHASE"/>
</dbReference>
<dbReference type="InterPro" id="IPR002220">
    <property type="entry name" value="DapA-like"/>
</dbReference>
<comment type="similarity">
    <text evidence="3">Belongs to the DapA family.</text>
</comment>
<dbReference type="SMART" id="SM01130">
    <property type="entry name" value="DHDPS"/>
    <property type="match status" value="1"/>
</dbReference>
<feature type="active site" description="Schiff-base intermediate with substrate" evidence="4">
    <location>
        <position position="169"/>
    </location>
</feature>
<dbReference type="AlphaFoldDB" id="A0A1H3EHZ8"/>
<name>A0A1H3EHZ8_9RHOB</name>
<protein>
    <submittedName>
        <fullName evidence="6">4-hydroxy-tetrahydrodipicolinate synthase</fullName>
    </submittedName>
</protein>
<evidence type="ECO:0000256" key="1">
    <source>
        <dbReference type="ARBA" id="ARBA00023239"/>
    </source>
</evidence>
<feature type="binding site" evidence="5">
    <location>
        <position position="210"/>
    </location>
    <ligand>
        <name>pyruvate</name>
        <dbReference type="ChEBI" id="CHEBI:15361"/>
    </ligand>
</feature>
<dbReference type="OrthoDB" id="9782828at2"/>
<evidence type="ECO:0000256" key="4">
    <source>
        <dbReference type="PIRSR" id="PIRSR001365-1"/>
    </source>
</evidence>
<dbReference type="EMBL" id="FNNP01000011">
    <property type="protein sequence ID" value="SDX78393.1"/>
    <property type="molecule type" value="Genomic_DNA"/>
</dbReference>